<dbReference type="GeneID" id="41838519"/>
<gene>
    <name evidence="1" type="ordered locus">Sfri_3142</name>
</gene>
<evidence type="ECO:0000313" key="1">
    <source>
        <dbReference type="EMBL" id="ABI72979.1"/>
    </source>
</evidence>
<dbReference type="AlphaFoldDB" id="Q07YD5"/>
<dbReference type="InterPro" id="IPR004422">
    <property type="entry name" value="RFAP_synthase"/>
</dbReference>
<dbReference type="NCBIfam" id="TIGR00144">
    <property type="entry name" value="beta_RFAP_syn"/>
    <property type="match status" value="1"/>
</dbReference>
<keyword evidence="2" id="KW-1185">Reference proteome</keyword>
<dbReference type="KEGG" id="sfr:Sfri_3142"/>
<organism evidence="1 2">
    <name type="scientific">Shewanella frigidimarina (strain NCIMB 400)</name>
    <dbReference type="NCBI Taxonomy" id="318167"/>
    <lineage>
        <taxon>Bacteria</taxon>
        <taxon>Pseudomonadati</taxon>
        <taxon>Pseudomonadota</taxon>
        <taxon>Gammaproteobacteria</taxon>
        <taxon>Alteromonadales</taxon>
        <taxon>Shewanellaceae</taxon>
        <taxon>Shewanella</taxon>
    </lineage>
</organism>
<dbReference type="EMBL" id="CP000447">
    <property type="protein sequence ID" value="ABI72979.1"/>
    <property type="molecule type" value="Genomic_DNA"/>
</dbReference>
<dbReference type="Proteomes" id="UP000000684">
    <property type="component" value="Chromosome"/>
</dbReference>
<evidence type="ECO:0000313" key="2">
    <source>
        <dbReference type="Proteomes" id="UP000000684"/>
    </source>
</evidence>
<dbReference type="eggNOG" id="COG1907">
    <property type="taxonomic scope" value="Bacteria"/>
</dbReference>
<sequence>MQNGLNTKVKIKIPFRLHFNLIAMHECNFRKNGGVGLSVDTECQAEFIPNNELEIVIHDFCNKQGKIEKIKNKLLDFMKSTPKIKIYPTINISGNIFFNSGLGAGTSILLTCIEGILLINNIPYTETDIQSISGRGGTSGVGINSYFRGGFIFDSGTVNDNKKHKPSGDNTPKSLPLLINSNKFPSWNLGLIIPKLNHNNYGKFEENFFDVNCPIAKNDAYEACYISVFGILSSVISENYKSFCMSINNTQNTKWKKLEIEFAGEPVIKLIENLKKSGADAVGMSSLGPGVYFFSKEPELVFDKIKSLGDYLYINIHPCNSGREIYCV</sequence>
<proteinExistence type="predicted"/>
<protein>
    <submittedName>
        <fullName evidence="1">Beta-ribofuranosylaminobenzene 5'-phosphate synthase family protein</fullName>
    </submittedName>
</protein>
<accession>Q07YD5</accession>
<reference evidence="1 2" key="1">
    <citation type="submission" date="2006-08" db="EMBL/GenBank/DDBJ databases">
        <title>Complete sequence of Shewanella frigidimarina NCIMB 400.</title>
        <authorList>
            <consortium name="US DOE Joint Genome Institute"/>
            <person name="Copeland A."/>
            <person name="Lucas S."/>
            <person name="Lapidus A."/>
            <person name="Barry K."/>
            <person name="Detter J.C."/>
            <person name="Glavina del Rio T."/>
            <person name="Hammon N."/>
            <person name="Israni S."/>
            <person name="Dalin E."/>
            <person name="Tice H."/>
            <person name="Pitluck S."/>
            <person name="Fredrickson J.K."/>
            <person name="Kolker E."/>
            <person name="McCuel L.A."/>
            <person name="DiChristina T."/>
            <person name="Nealson K.H."/>
            <person name="Newman D."/>
            <person name="Tiedje J.M."/>
            <person name="Zhou J."/>
            <person name="Romine M.F."/>
            <person name="Culley D.E."/>
            <person name="Serres M."/>
            <person name="Chertkov O."/>
            <person name="Brettin T."/>
            <person name="Bruce D."/>
            <person name="Han C."/>
            <person name="Tapia R."/>
            <person name="Gilna P."/>
            <person name="Schmutz J."/>
            <person name="Larimer F."/>
            <person name="Land M."/>
            <person name="Hauser L."/>
            <person name="Kyrpides N."/>
            <person name="Mikhailova N."/>
            <person name="Richardson P."/>
        </authorList>
    </citation>
    <scope>NUCLEOTIDE SEQUENCE [LARGE SCALE GENOMIC DNA]</scope>
    <source>
        <strain evidence="1 2">NCIMB 400</strain>
    </source>
</reference>
<dbReference type="HOGENOM" id="CLU_061764_0_0_6"/>
<name>Q07YD5_SHEFN</name>
<dbReference type="RefSeq" id="WP_011638585.1">
    <property type="nucleotide sequence ID" value="NC_008345.1"/>
</dbReference>
<dbReference type="OrthoDB" id="1492801at2"/>
<dbReference type="InterPro" id="IPR020568">
    <property type="entry name" value="Ribosomal_Su5_D2-typ_SF"/>
</dbReference>
<dbReference type="SUPFAM" id="SSF54211">
    <property type="entry name" value="Ribosomal protein S5 domain 2-like"/>
    <property type="match status" value="1"/>
</dbReference>
<dbReference type="STRING" id="318167.Sfri_3142"/>
<dbReference type="PIRSF" id="PIRSF004884">
    <property type="entry name" value="Sugar_kin_arch"/>
    <property type="match status" value="1"/>
</dbReference>